<dbReference type="SUPFAM" id="SSF51445">
    <property type="entry name" value="(Trans)glycosidases"/>
    <property type="match status" value="1"/>
</dbReference>
<name>A0A316ATA3_9BACT</name>
<dbReference type="Gene3D" id="2.60.40.1080">
    <property type="match status" value="1"/>
</dbReference>
<sequence>MKPFYFSVLFFVWANYAIGQTLPARIEAEAYTNIYGTYTQICEDSGGGSNLAWMNDGHWAEYQVTVPQSGFYSFNFRVANGFSPDASLVISTPSGSLIAQADLPTTGGMQSWKDVRQTAYLVAGTQTIRMTAQLGIFSVNWIDIQESAPVPAVIEAEDFANAFQVNTEPTSDTGGGSNVGYIDDNDWMDYNLLVPQSGTYKMSFRVANSFGNGIIEIQNSTGLLLGQVNVPQTGGWQVYTTVETTVNLPSGSQIIRLFANKGTFNFNWFEVASMVPQAPADPYIAVPAVIEAENFSSSGNINLETTTDVGGGSNIAGMADSTWADYRVLVPTAGMYTFNFRIGNGYSDLATIQVQDSSGTVLAQTLVPRTGGLQAWSNVSVIAALPAGLQTLRIFAQQGVFTLNRFEVTGSKTLPGRIEAEAYDNASNVGVEDTGDIDGVSNVSHIDDGDWVDYNVRLSTAGAHTFKFRVANSFGNGIIEIKDVSGSVLGQIDVPRTGGWQVYTTIQTTANLSAGSQVVRLFANKGTFNFNWFEVVEGGVTAKAKPTISFASLPTKGLGDADFELSATTENQETGLSFSSSDPSVVSVYLDNGIWKASIVGVGTAAITASQGESASYAAADDVMQTIQVMAAPTVDFGTKIAMDPTRWYQLTNASNGLEGFFDGNTQEDVLTGWGKVINDYEAYYPLLDDEQMTLKAIKFFDLSGSNPESPMTVSVITDSWERKEIASFKGLVYNGWVGPYPDRNTAGDAQYLLDTLITNARYLVIKMSGVVPTEIEFYGSHTASTTTATPVSASNARLGDMFGVNGYEWNFEHGATPWELNGPMTDAAKSFTGLRHYMDWEKLEAEEGVYSFAPTLSGGWNYDKIYEFCKQQNISVLACLKTLPGWMLASYPESERDSENVPVRYGNDFADPPSYMEQARIGFQYAARYGSNTQVDPTLLSVHNTPRWTGDTPNTVRIGLDYIEYIECDNERDKWWKGRKGYQTAREYAANLSAFYDGHKNTMGPAIGIKNADPNMKVVIAGLVTGPDYLKGMVDWCKEFRGYKPDGTVDLCWDIVNFHLYTDNTSSAQSGTSTRGAAIETTNAGATLDEFLEVSHQLCYDMPVWITETGFDVSQTSPIKAIPIGSKSALDTQADWILRTALFSARKGIEKVFFYQMYDDNDGGGMFGSSGLLNGDQTRRPAADFLYQVNKVFGDFRYQQTLSQDPIVDQYTHNDQEMYVLTVPDEIGRSVSHVLSLGGTGTAQVYRPVAGANAMSLEEVPLVNGNVTLTVTETPMFVMKATASSARIGLVEEPVVLEEKETPALQTEVNIFPNPASDYMEVDLGGTSTTPAQIRVFNGGSGRLHMDRQYATGEVAKTVRVDLRSWPVGVYVVEVQQGSQRALRKLIIQH</sequence>
<dbReference type="OrthoDB" id="177731at2"/>
<dbReference type="SUPFAM" id="SSF49785">
    <property type="entry name" value="Galactose-binding domain-like"/>
    <property type="match status" value="4"/>
</dbReference>
<feature type="domain" description="CBM6" evidence="2">
    <location>
        <begin position="152"/>
        <end position="272"/>
    </location>
</feature>
<evidence type="ECO:0000256" key="1">
    <source>
        <dbReference type="ARBA" id="ARBA00022729"/>
    </source>
</evidence>
<evidence type="ECO:0000313" key="3">
    <source>
        <dbReference type="EMBL" id="PWJ53367.1"/>
    </source>
</evidence>
<dbReference type="NCBIfam" id="TIGR04183">
    <property type="entry name" value="Por_Secre_tail"/>
    <property type="match status" value="1"/>
</dbReference>
<dbReference type="Pfam" id="PF18962">
    <property type="entry name" value="Por_Secre_tail"/>
    <property type="match status" value="1"/>
</dbReference>
<feature type="domain" description="CBM6" evidence="2">
    <location>
        <begin position="288"/>
        <end position="409"/>
    </location>
</feature>
<evidence type="ECO:0000313" key="4">
    <source>
        <dbReference type="Proteomes" id="UP000245880"/>
    </source>
</evidence>
<keyword evidence="1" id="KW-0732">Signal</keyword>
<dbReference type="InterPro" id="IPR017853">
    <property type="entry name" value="GH"/>
</dbReference>
<proteinExistence type="predicted"/>
<dbReference type="SMART" id="SM00606">
    <property type="entry name" value="CBD_IV"/>
    <property type="match status" value="4"/>
</dbReference>
<dbReference type="InterPro" id="IPR008979">
    <property type="entry name" value="Galactose-bd-like_sf"/>
</dbReference>
<feature type="domain" description="CBM6" evidence="2">
    <location>
        <begin position="416"/>
        <end position="536"/>
    </location>
</feature>
<protein>
    <submittedName>
        <fullName evidence="3">Putative secreted protein (Por secretion system target)</fullName>
    </submittedName>
</protein>
<keyword evidence="4" id="KW-1185">Reference proteome</keyword>
<evidence type="ECO:0000259" key="2">
    <source>
        <dbReference type="PROSITE" id="PS51175"/>
    </source>
</evidence>
<dbReference type="EMBL" id="QGDT01000024">
    <property type="protein sequence ID" value="PWJ53367.1"/>
    <property type="molecule type" value="Genomic_DNA"/>
</dbReference>
<dbReference type="InterPro" id="IPR006584">
    <property type="entry name" value="Cellulose-bd_IV"/>
</dbReference>
<dbReference type="Pfam" id="PF03422">
    <property type="entry name" value="CBM_6"/>
    <property type="match status" value="4"/>
</dbReference>
<dbReference type="InterPro" id="IPR005084">
    <property type="entry name" value="CBM6"/>
</dbReference>
<dbReference type="RefSeq" id="WP_109678233.1">
    <property type="nucleotide sequence ID" value="NZ_QGDT01000024.1"/>
</dbReference>
<dbReference type="Proteomes" id="UP000245880">
    <property type="component" value="Unassembled WGS sequence"/>
</dbReference>
<feature type="domain" description="CBM6" evidence="2">
    <location>
        <begin position="24"/>
        <end position="145"/>
    </location>
</feature>
<dbReference type="CDD" id="cd04080">
    <property type="entry name" value="CBM6_cellulase-like"/>
    <property type="match status" value="4"/>
</dbReference>
<dbReference type="Gene3D" id="3.20.20.80">
    <property type="entry name" value="Glycosidases"/>
    <property type="match status" value="1"/>
</dbReference>
<organism evidence="3 4">
    <name type="scientific">Dyadobacter jejuensis</name>
    <dbReference type="NCBI Taxonomy" id="1082580"/>
    <lineage>
        <taxon>Bacteria</taxon>
        <taxon>Pseudomonadati</taxon>
        <taxon>Bacteroidota</taxon>
        <taxon>Cytophagia</taxon>
        <taxon>Cytophagales</taxon>
        <taxon>Spirosomataceae</taxon>
        <taxon>Dyadobacter</taxon>
    </lineage>
</organism>
<gene>
    <name evidence="3" type="ORF">CLV98_1243</name>
</gene>
<accession>A0A316ATA3</accession>
<dbReference type="GO" id="GO:0030246">
    <property type="term" value="F:carbohydrate binding"/>
    <property type="evidence" value="ECO:0007669"/>
    <property type="project" value="InterPro"/>
</dbReference>
<reference evidence="3 4" key="1">
    <citation type="submission" date="2018-03" db="EMBL/GenBank/DDBJ databases">
        <title>Genomic Encyclopedia of Archaeal and Bacterial Type Strains, Phase II (KMG-II): from individual species to whole genera.</title>
        <authorList>
            <person name="Goeker M."/>
        </authorList>
    </citation>
    <scope>NUCLEOTIDE SEQUENCE [LARGE SCALE GENOMIC DNA]</scope>
    <source>
        <strain evidence="3 4">DSM 100346</strain>
    </source>
</reference>
<dbReference type="InterPro" id="IPR026444">
    <property type="entry name" value="Secre_tail"/>
</dbReference>
<dbReference type="Gene3D" id="2.60.120.260">
    <property type="entry name" value="Galactose-binding domain-like"/>
    <property type="match status" value="4"/>
</dbReference>
<dbReference type="PROSITE" id="PS51175">
    <property type="entry name" value="CBM6"/>
    <property type="match status" value="4"/>
</dbReference>
<comment type="caution">
    <text evidence="3">The sequence shown here is derived from an EMBL/GenBank/DDBJ whole genome shotgun (WGS) entry which is preliminary data.</text>
</comment>